<keyword evidence="10 11" id="KW-0458">Lysosome</keyword>
<feature type="region of interest" description="Disordered" evidence="12">
    <location>
        <begin position="1"/>
        <end position="63"/>
    </location>
</feature>
<dbReference type="EC" id="3.1.3.78" evidence="4 11"/>
<comment type="function">
    <text evidence="11">Catalyzes the hydrolysis of phosphatidylinositol-4,5-bisphosphate (PtdIns-4,5-P2) to phosphatidylinositol-4-phosphate (PtdIns-4-P).</text>
</comment>
<evidence type="ECO:0000256" key="3">
    <source>
        <dbReference type="ARBA" id="ARBA00004155"/>
    </source>
</evidence>
<keyword evidence="9 11" id="KW-0472">Membrane</keyword>
<dbReference type="GO" id="GO:0046856">
    <property type="term" value="P:phosphatidylinositol dephosphorylation"/>
    <property type="evidence" value="ECO:0007669"/>
    <property type="project" value="InterPro"/>
</dbReference>
<dbReference type="PANTHER" id="PTHR21014">
    <property type="entry name" value="PHOSPHATIDYLINOSITOL-4,5-BISPHOSPHATE 4-PHOSPHATASE"/>
    <property type="match status" value="1"/>
</dbReference>
<dbReference type="GO" id="GO:0005765">
    <property type="term" value="C:lysosomal membrane"/>
    <property type="evidence" value="ECO:0007669"/>
    <property type="project" value="UniProtKB-SubCell"/>
</dbReference>
<name>A0A0L8GTQ9_OCTBM</name>
<dbReference type="Pfam" id="PF09788">
    <property type="entry name" value="Tmemb_55A"/>
    <property type="match status" value="1"/>
</dbReference>
<keyword evidence="7 11" id="KW-0378">Hydrolase</keyword>
<proteinExistence type="predicted"/>
<evidence type="ECO:0000256" key="9">
    <source>
        <dbReference type="ARBA" id="ARBA00023136"/>
    </source>
</evidence>
<gene>
    <name evidence="13" type="ORF">OCBIM_22028151mg</name>
</gene>
<dbReference type="STRING" id="37653.A0A0L8GTQ9"/>
<dbReference type="KEGG" id="obi:106874795"/>
<feature type="compositionally biased region" description="Low complexity" evidence="12">
    <location>
        <begin position="37"/>
        <end position="55"/>
    </location>
</feature>
<evidence type="ECO:0000256" key="2">
    <source>
        <dbReference type="ARBA" id="ARBA00004107"/>
    </source>
</evidence>
<feature type="compositionally biased region" description="Polar residues" evidence="12">
    <location>
        <begin position="16"/>
        <end position="30"/>
    </location>
</feature>
<keyword evidence="8 11" id="KW-1133">Transmembrane helix</keyword>
<dbReference type="GO" id="GO:0005886">
    <property type="term" value="C:plasma membrane"/>
    <property type="evidence" value="ECO:0007669"/>
    <property type="project" value="TreeGrafter"/>
</dbReference>
<dbReference type="GO" id="GO:0034597">
    <property type="term" value="F:phosphatidylinositol-4,5-bisphosphate 4-phosphatase activity"/>
    <property type="evidence" value="ECO:0007669"/>
    <property type="project" value="UniProtKB-EC"/>
</dbReference>
<organism evidence="13">
    <name type="scientific">Octopus bimaculoides</name>
    <name type="common">California two-spotted octopus</name>
    <dbReference type="NCBI Taxonomy" id="37653"/>
    <lineage>
        <taxon>Eukaryota</taxon>
        <taxon>Metazoa</taxon>
        <taxon>Spiralia</taxon>
        <taxon>Lophotrochozoa</taxon>
        <taxon>Mollusca</taxon>
        <taxon>Cephalopoda</taxon>
        <taxon>Coleoidea</taxon>
        <taxon>Octopodiformes</taxon>
        <taxon>Octopoda</taxon>
        <taxon>Incirrata</taxon>
        <taxon>Octopodidae</taxon>
        <taxon>Octopus</taxon>
    </lineage>
</organism>
<accession>A0A0L8GTQ9</accession>
<reference evidence="13" key="1">
    <citation type="submission" date="2015-07" db="EMBL/GenBank/DDBJ databases">
        <title>MeaNS - Measles Nucleotide Surveillance Program.</title>
        <authorList>
            <person name="Tran T."/>
            <person name="Druce J."/>
        </authorList>
    </citation>
    <scope>NUCLEOTIDE SEQUENCE</scope>
    <source>
        <strain evidence="13">UCB-OBI-ISO-001</strain>
        <tissue evidence="13">Gonad</tissue>
    </source>
</reference>
<dbReference type="EMBL" id="KQ420439">
    <property type="protein sequence ID" value="KOF80277.1"/>
    <property type="molecule type" value="Genomic_DNA"/>
</dbReference>
<dbReference type="OrthoDB" id="9939933at2759"/>
<evidence type="ECO:0000256" key="1">
    <source>
        <dbReference type="ARBA" id="ARBA00001261"/>
    </source>
</evidence>
<keyword evidence="5 11" id="KW-0812">Transmembrane</keyword>
<dbReference type="OMA" id="CKNSFLW"/>
<sequence length="263" mass="28468">MADGQQSERAPLLLNSRANDPSPQTPSPYQDNVPGRSETTSSSSSSSQLVPPLSSNELPLPYTPTPQGGIPMINCKVCQAMINIEGKLHQHVVKCSVCHEATPIKAAPPGKKYVRCPCHCLLICKGASQRIACPRPDCKRIINLSPAPTVMMHSPGTSHIECAHCAKTFLFNVRSTSLVRCPHCRRVSAVGPSYVRKKAIVYTALGVILLGTAIVLTVMTYQLAMKNKGIYAAWAVAFILTALFLLRALCLGTMKVSHIRRPV</sequence>
<feature type="transmembrane region" description="Helical" evidence="11">
    <location>
        <begin position="199"/>
        <end position="224"/>
    </location>
</feature>
<comment type="catalytic activity">
    <reaction evidence="1 11">
        <text>a 1,2-diacyl-sn-glycero-3-phospho-(1D-myo-inositol-4,5-bisphosphate) + H2O = a 1,2-diacyl-sn-glycero-3-phospho-(1D-myo-inositol-5-phosphate) + phosphate</text>
        <dbReference type="Rhea" id="RHEA:25674"/>
        <dbReference type="ChEBI" id="CHEBI:15377"/>
        <dbReference type="ChEBI" id="CHEBI:43474"/>
        <dbReference type="ChEBI" id="CHEBI:57795"/>
        <dbReference type="ChEBI" id="CHEBI:58456"/>
        <dbReference type="EC" id="3.1.3.78"/>
    </reaction>
</comment>
<dbReference type="PANTHER" id="PTHR21014:SF6">
    <property type="entry name" value="PHOSPHATIDYLINOSITOL-4,5-BISPHOSPHATE 4-PHOSPHATASE"/>
    <property type="match status" value="1"/>
</dbReference>
<dbReference type="GO" id="GO:0030670">
    <property type="term" value="C:phagocytic vesicle membrane"/>
    <property type="evidence" value="ECO:0007669"/>
    <property type="project" value="TreeGrafter"/>
</dbReference>
<evidence type="ECO:0000256" key="12">
    <source>
        <dbReference type="SAM" id="MobiDB-lite"/>
    </source>
</evidence>
<evidence type="ECO:0000313" key="13">
    <source>
        <dbReference type="EMBL" id="KOF80277.1"/>
    </source>
</evidence>
<evidence type="ECO:0000256" key="5">
    <source>
        <dbReference type="ARBA" id="ARBA00022692"/>
    </source>
</evidence>
<dbReference type="GO" id="GO:0031902">
    <property type="term" value="C:late endosome membrane"/>
    <property type="evidence" value="ECO:0007669"/>
    <property type="project" value="UniProtKB-SubCell"/>
</dbReference>
<evidence type="ECO:0000256" key="8">
    <source>
        <dbReference type="ARBA" id="ARBA00022989"/>
    </source>
</evidence>
<comment type="subcellular location">
    <subcellularLocation>
        <location evidence="2 11">Late endosome membrane</location>
        <topology evidence="2 11">Multi-pass membrane protein</topology>
    </subcellularLocation>
    <subcellularLocation>
        <location evidence="3 11">Lysosome membrane</location>
        <topology evidence="3 11">Multi-pass membrane protein</topology>
    </subcellularLocation>
</comment>
<evidence type="ECO:0000256" key="6">
    <source>
        <dbReference type="ARBA" id="ARBA00022753"/>
    </source>
</evidence>
<evidence type="ECO:0000256" key="10">
    <source>
        <dbReference type="ARBA" id="ARBA00023228"/>
    </source>
</evidence>
<evidence type="ECO:0000256" key="4">
    <source>
        <dbReference type="ARBA" id="ARBA00012936"/>
    </source>
</evidence>
<protein>
    <recommendedName>
        <fullName evidence="4 11">Phosphatidylinositol-4,5-bisphosphate 4-phosphatase</fullName>
        <ecNumber evidence="4 11">3.1.3.78</ecNumber>
    </recommendedName>
</protein>
<dbReference type="AlphaFoldDB" id="A0A0L8GTQ9"/>
<evidence type="ECO:0000256" key="7">
    <source>
        <dbReference type="ARBA" id="ARBA00022801"/>
    </source>
</evidence>
<keyword evidence="6 11" id="KW-0967">Endosome</keyword>
<evidence type="ECO:0000256" key="11">
    <source>
        <dbReference type="RuleBase" id="RU365008"/>
    </source>
</evidence>
<dbReference type="InterPro" id="IPR019178">
    <property type="entry name" value="PtdIns-P2-Ptase"/>
</dbReference>
<feature type="transmembrane region" description="Helical" evidence="11">
    <location>
        <begin position="230"/>
        <end position="251"/>
    </location>
</feature>